<dbReference type="SMART" id="SM00387">
    <property type="entry name" value="HATPase_c"/>
    <property type="match status" value="1"/>
</dbReference>
<keyword evidence="3" id="KW-0597">Phosphoprotein</keyword>
<dbReference type="RefSeq" id="WP_140964536.1">
    <property type="nucleotide sequence ID" value="NZ_VEVQ02000021.1"/>
</dbReference>
<dbReference type="Pfam" id="PF07730">
    <property type="entry name" value="HisKA_3"/>
    <property type="match status" value="1"/>
</dbReference>
<keyword evidence="6" id="KW-0418">Kinase</keyword>
<keyword evidence="10" id="KW-0472">Membrane</keyword>
<keyword evidence="10" id="KW-0812">Transmembrane</keyword>
<evidence type="ECO:0000313" key="12">
    <source>
        <dbReference type="EMBL" id="NHN28030.1"/>
    </source>
</evidence>
<dbReference type="SUPFAM" id="SSF55874">
    <property type="entry name" value="ATPase domain of HSP90 chaperone/DNA topoisomerase II/histidine kinase"/>
    <property type="match status" value="1"/>
</dbReference>
<gene>
    <name evidence="12" type="ORF">FIA58_020320</name>
</gene>
<dbReference type="EC" id="2.7.13.3" evidence="2"/>
<keyword evidence="9" id="KW-0802">TPR repeat</keyword>
<keyword evidence="4" id="KW-0808">Transferase</keyword>
<dbReference type="InterPro" id="IPR050482">
    <property type="entry name" value="Sensor_HK_TwoCompSys"/>
</dbReference>
<dbReference type="InterPro" id="IPR003594">
    <property type="entry name" value="HATPase_dom"/>
</dbReference>
<evidence type="ECO:0000256" key="10">
    <source>
        <dbReference type="SAM" id="Phobius"/>
    </source>
</evidence>
<feature type="repeat" description="TPR" evidence="9">
    <location>
        <begin position="151"/>
        <end position="184"/>
    </location>
</feature>
<name>A0ABX0IXQ6_9FLAO</name>
<organism evidence="12 13">
    <name type="scientific">Flavobacterium jejuense</name>
    <dbReference type="NCBI Taxonomy" id="1544455"/>
    <lineage>
        <taxon>Bacteria</taxon>
        <taxon>Pseudomonadati</taxon>
        <taxon>Bacteroidota</taxon>
        <taxon>Flavobacteriia</taxon>
        <taxon>Flavobacteriales</taxon>
        <taxon>Flavobacteriaceae</taxon>
        <taxon>Flavobacterium</taxon>
    </lineage>
</organism>
<evidence type="ECO:0000256" key="5">
    <source>
        <dbReference type="ARBA" id="ARBA00022741"/>
    </source>
</evidence>
<evidence type="ECO:0000259" key="11">
    <source>
        <dbReference type="SMART" id="SM00387"/>
    </source>
</evidence>
<dbReference type="InterPro" id="IPR011712">
    <property type="entry name" value="Sig_transdc_His_kin_sub3_dim/P"/>
</dbReference>
<dbReference type="PANTHER" id="PTHR24421:SF10">
    <property type="entry name" value="NITRATE_NITRITE SENSOR PROTEIN NARQ"/>
    <property type="match status" value="1"/>
</dbReference>
<reference evidence="12 13" key="2">
    <citation type="submission" date="2019-05" db="EMBL/GenBank/DDBJ databases">
        <authorList>
            <person name="Lianzixin W."/>
        </authorList>
    </citation>
    <scope>NUCLEOTIDE SEQUENCE [LARGE SCALE GENOMIC DNA]</scope>
    <source>
        <strain evidence="12 13">EC11</strain>
    </source>
</reference>
<dbReference type="Pfam" id="PF02518">
    <property type="entry name" value="HATPase_c"/>
    <property type="match status" value="1"/>
</dbReference>
<dbReference type="Gene3D" id="1.25.40.10">
    <property type="entry name" value="Tetratricopeptide repeat domain"/>
    <property type="match status" value="2"/>
</dbReference>
<evidence type="ECO:0000256" key="3">
    <source>
        <dbReference type="ARBA" id="ARBA00022553"/>
    </source>
</evidence>
<dbReference type="InterPro" id="IPR036890">
    <property type="entry name" value="HATPase_C_sf"/>
</dbReference>
<evidence type="ECO:0000256" key="1">
    <source>
        <dbReference type="ARBA" id="ARBA00000085"/>
    </source>
</evidence>
<dbReference type="PANTHER" id="PTHR24421">
    <property type="entry name" value="NITRATE/NITRITE SENSOR PROTEIN NARX-RELATED"/>
    <property type="match status" value="1"/>
</dbReference>
<protein>
    <recommendedName>
        <fullName evidence="2">histidine kinase</fullName>
        <ecNumber evidence="2">2.7.13.3</ecNumber>
    </recommendedName>
</protein>
<keyword evidence="7" id="KW-0067">ATP-binding</keyword>
<evidence type="ECO:0000256" key="4">
    <source>
        <dbReference type="ARBA" id="ARBA00022679"/>
    </source>
</evidence>
<dbReference type="InterPro" id="IPR019734">
    <property type="entry name" value="TPR_rpt"/>
</dbReference>
<evidence type="ECO:0000256" key="6">
    <source>
        <dbReference type="ARBA" id="ARBA00022777"/>
    </source>
</evidence>
<accession>A0ABX0IXQ6</accession>
<keyword evidence="5" id="KW-0547">Nucleotide-binding</keyword>
<dbReference type="SUPFAM" id="SSF48452">
    <property type="entry name" value="TPR-like"/>
    <property type="match status" value="2"/>
</dbReference>
<evidence type="ECO:0000256" key="7">
    <source>
        <dbReference type="ARBA" id="ARBA00022840"/>
    </source>
</evidence>
<dbReference type="CDD" id="cd16917">
    <property type="entry name" value="HATPase_UhpB-NarQ-NarX-like"/>
    <property type="match status" value="1"/>
</dbReference>
<sequence>MQYRYLLFLFLFQLFACNQKDNSTNKIDKRIDATAYIIYEKTKENLKVRRDSLDYFTEQLLKYENSKNPEVKAIAKIFKSIDYRRKTYNELAKKEIDEAINLVSKNNPIHAYALYQKGFLLKGANEYDLAIATHLEAIKQYEQLKDIEQIANSYAEMGEIYLNKGDLEKAKENLLKATKLLENKKTNYVYLKASQSLANVYGMSNDFESALALDKEGMKLSDSIHSEFYKVTFLSNKANCYLYSNQLDSAKFYFEQCLAIDIKLGNKTHIADSYANLSNWAMLKNDYTTAEAYAKKGVALFEEKDFAVNLYTSYTLLSDIYEKSNQPQKALEAKKESLKYYKKMTSEKKEKATAEYEIIYETDKKERLLLEKEIIEKKRNTTILLLSLGILVLGLFTYLIYKQQRLKNKQIIKENELKQALISIENQNNLQEQRLAISKDLHDNIGSQLTFIISSLDNLKYFEFTKDKLYTKFDSIGTFTRSTITDLRDTIWAMNKEAITFEDLKTRTTNFIEAAKTSLLGISFEFNYPESSDCISLNSLQGIDVYRIIQEAVNNAIKHAQATKIVVNFEVIGEIIEIAIIDNGTGFDATITESGNGLSSMQKRAAEIDATFSIESLEPGTKVSLKFNLE</sequence>
<reference evidence="13" key="1">
    <citation type="submission" date="2019-05" db="EMBL/GenBank/DDBJ databases">
        <title>Flavobacterium profundi sp. nov., isolated from a deep-sea seamount.</title>
        <authorList>
            <person name="Zhang D.-C."/>
        </authorList>
    </citation>
    <scope>NUCLEOTIDE SEQUENCE [LARGE SCALE GENOMIC DNA]</scope>
    <source>
        <strain evidence="13">EC11</strain>
    </source>
</reference>
<dbReference type="PROSITE" id="PS50005">
    <property type="entry name" value="TPR"/>
    <property type="match status" value="1"/>
</dbReference>
<dbReference type="Gene3D" id="1.20.5.1930">
    <property type="match status" value="1"/>
</dbReference>
<dbReference type="Proteomes" id="UP000817854">
    <property type="component" value="Unassembled WGS sequence"/>
</dbReference>
<dbReference type="Gene3D" id="3.30.565.10">
    <property type="entry name" value="Histidine kinase-like ATPase, C-terminal domain"/>
    <property type="match status" value="1"/>
</dbReference>
<keyword evidence="8" id="KW-0902">Two-component regulatory system</keyword>
<feature type="domain" description="Histidine kinase/HSP90-like ATPase" evidence="11">
    <location>
        <begin position="540"/>
        <end position="630"/>
    </location>
</feature>
<evidence type="ECO:0000256" key="9">
    <source>
        <dbReference type="PROSITE-ProRule" id="PRU00339"/>
    </source>
</evidence>
<evidence type="ECO:0000256" key="8">
    <source>
        <dbReference type="ARBA" id="ARBA00023012"/>
    </source>
</evidence>
<evidence type="ECO:0000256" key="2">
    <source>
        <dbReference type="ARBA" id="ARBA00012438"/>
    </source>
</evidence>
<comment type="caution">
    <text evidence="12">The sequence shown here is derived from an EMBL/GenBank/DDBJ whole genome shotgun (WGS) entry which is preliminary data.</text>
</comment>
<dbReference type="EMBL" id="VEVQ02000021">
    <property type="protein sequence ID" value="NHN28030.1"/>
    <property type="molecule type" value="Genomic_DNA"/>
</dbReference>
<dbReference type="SMART" id="SM00028">
    <property type="entry name" value="TPR"/>
    <property type="match status" value="6"/>
</dbReference>
<dbReference type="Pfam" id="PF13181">
    <property type="entry name" value="TPR_8"/>
    <property type="match status" value="2"/>
</dbReference>
<feature type="transmembrane region" description="Helical" evidence="10">
    <location>
        <begin position="383"/>
        <end position="401"/>
    </location>
</feature>
<comment type="catalytic activity">
    <reaction evidence="1">
        <text>ATP + protein L-histidine = ADP + protein N-phospho-L-histidine.</text>
        <dbReference type="EC" id="2.7.13.3"/>
    </reaction>
</comment>
<dbReference type="InterPro" id="IPR011990">
    <property type="entry name" value="TPR-like_helical_dom_sf"/>
</dbReference>
<reference evidence="12 13" key="3">
    <citation type="submission" date="2020-02" db="EMBL/GenBank/DDBJ databases">
        <title>Flavobacterium profundi sp. nov., isolated from a deep-sea seamount.</title>
        <authorList>
            <person name="Zhang D.-C."/>
        </authorList>
    </citation>
    <scope>NUCLEOTIDE SEQUENCE [LARGE SCALE GENOMIC DNA]</scope>
    <source>
        <strain evidence="12 13">EC11</strain>
    </source>
</reference>
<evidence type="ECO:0000313" key="13">
    <source>
        <dbReference type="Proteomes" id="UP000817854"/>
    </source>
</evidence>
<keyword evidence="10" id="KW-1133">Transmembrane helix</keyword>
<keyword evidence="13" id="KW-1185">Reference proteome</keyword>
<proteinExistence type="predicted"/>